<dbReference type="InterPro" id="IPR057668">
    <property type="entry name" value="E2_Ub-conjug_enz_C"/>
</dbReference>
<feature type="region of interest" description="Disordered" evidence="2">
    <location>
        <begin position="25"/>
        <end position="45"/>
    </location>
</feature>
<feature type="domain" description="Non-canonical E2 ubiquitin-conjugating enzyme C-terminal" evidence="3">
    <location>
        <begin position="433"/>
        <end position="697"/>
    </location>
</feature>
<feature type="region of interest" description="Disordered" evidence="2">
    <location>
        <begin position="101"/>
        <end position="165"/>
    </location>
</feature>
<evidence type="ECO:0000259" key="3">
    <source>
        <dbReference type="Pfam" id="PF09418"/>
    </source>
</evidence>
<reference evidence="4" key="1">
    <citation type="submission" date="2014-11" db="EMBL/GenBank/DDBJ databases">
        <authorList>
            <person name="Otto D Thomas"/>
            <person name="Naeem Raeece"/>
        </authorList>
    </citation>
    <scope>NUCLEOTIDE SEQUENCE</scope>
</reference>
<protein>
    <recommendedName>
        <fullName evidence="3">Non-canonical E2 ubiquitin-conjugating enzyme C-terminal domain-containing protein</fullName>
    </recommendedName>
</protein>
<keyword evidence="1" id="KW-0175">Coiled coil</keyword>
<dbReference type="PANTHER" id="PTHR31560:SF0">
    <property type="entry name" value="UPF0652 PROTEIN C22H10.08"/>
    <property type="match status" value="1"/>
</dbReference>
<dbReference type="EMBL" id="CDMZ01002937">
    <property type="protein sequence ID" value="CEM44459.1"/>
    <property type="molecule type" value="Genomic_DNA"/>
</dbReference>
<dbReference type="AlphaFoldDB" id="A0A0G4HK41"/>
<sequence>MAETDHQEVHDRLVHVLEGEDAALDGAENGDEGEAEGAMGGGQEGVKIENLKPEHIAVWRILPESKKLKLLDELLVKASSEGFSSALQNVGKEEIEALQKITDDQYTTEEGKAGDGKAGGKRDGNALGVDDQEEGAPTATGGGRSVAAHTETSSSVQGDAANGEAEEAAAATASGAAASLTRMGSADSEADALYLNMSRKAKQVPMRLTYDERHFLRLLESALNVSEYTDKIDILHSGGSKARKIGHQIRQVCAILSGLVVAHDYQAGQKLIKERDFEENRDFFQKCFEIGRRYKILNPERMRDSYGKLVYFLMDSRRPEINQLLEFDCVVPVKTVWTHLKERKNGKALLRDPLVEHATKEIMPEGRDRAEIQREIKKKENAIKHLARKYATKKNKKKRSVYHSLYFYSYFNQNDSDDSDDAGEEDGEESLLHLTEDDIEQSLYSLGDHNTFLRFNRQPVDRLLWYMKEFFDPEEAEDRFSLDIRSGRGGARLTHNHRRQFTYVLQTLTLWREVLHEMFILWHKAEADLLSSDNGYILRDTGQGLNRVQAAPQVSRVMHLIVNRVKEKVGGWVGSSVIHLGDHNVPNALMFIDKYAQVPRIVGPLVLCLDKIPDVVESSQPLKKFIDNAYGGVENCQKTILTDFFRHAFDGSGADNFFDAGSCIDGRLTSAWNWCANVEKKHYFPVFLLTGFTGFDGKF</sequence>
<feature type="compositionally biased region" description="Basic and acidic residues" evidence="2">
    <location>
        <begin position="101"/>
        <end position="124"/>
    </location>
</feature>
<feature type="compositionally biased region" description="Acidic residues" evidence="2">
    <location>
        <begin position="25"/>
        <end position="35"/>
    </location>
</feature>
<proteinExistence type="predicted"/>
<dbReference type="VEuPathDB" id="CryptoDB:Cvel_7170"/>
<evidence type="ECO:0000256" key="2">
    <source>
        <dbReference type="SAM" id="MobiDB-lite"/>
    </source>
</evidence>
<name>A0A0G4HK41_9ALVE</name>
<feature type="coiled-coil region" evidence="1">
    <location>
        <begin position="369"/>
        <end position="396"/>
    </location>
</feature>
<dbReference type="PhylomeDB" id="A0A0G4HK41"/>
<accession>A0A0G4HK41</accession>
<dbReference type="Pfam" id="PF09418">
    <property type="entry name" value="DUF2009"/>
    <property type="match status" value="2"/>
</dbReference>
<evidence type="ECO:0000313" key="4">
    <source>
        <dbReference type="EMBL" id="CEM44459.1"/>
    </source>
</evidence>
<feature type="domain" description="Non-canonical E2 ubiquitin-conjugating enzyme C-terminal" evidence="3">
    <location>
        <begin position="200"/>
        <end position="406"/>
    </location>
</feature>
<organism evidence="4">
    <name type="scientific">Chromera velia CCMP2878</name>
    <dbReference type="NCBI Taxonomy" id="1169474"/>
    <lineage>
        <taxon>Eukaryota</taxon>
        <taxon>Sar</taxon>
        <taxon>Alveolata</taxon>
        <taxon>Colpodellida</taxon>
        <taxon>Chromeraceae</taxon>
        <taxon>Chromera</taxon>
    </lineage>
</organism>
<dbReference type="InterPro" id="IPR018553">
    <property type="entry name" value="E2_Ub-conjug_enz"/>
</dbReference>
<dbReference type="PANTHER" id="PTHR31560">
    <property type="entry name" value="UPF0652 PROTEIN C16A11.03C-RELATED"/>
    <property type="match status" value="1"/>
</dbReference>
<evidence type="ECO:0000256" key="1">
    <source>
        <dbReference type="SAM" id="Coils"/>
    </source>
</evidence>
<gene>
    <name evidence="4" type="ORF">Cvel_7170</name>
</gene>